<dbReference type="InterPro" id="IPR050194">
    <property type="entry name" value="Glycosyltransferase_grp1"/>
</dbReference>
<evidence type="ECO:0000259" key="2">
    <source>
        <dbReference type="Pfam" id="PF13439"/>
    </source>
</evidence>
<gene>
    <name evidence="3" type="ORF">EO776_01940</name>
</gene>
<dbReference type="GeneID" id="301358498"/>
<dbReference type="EMBL" id="CP034940">
    <property type="protein sequence ID" value="QAY18871.1"/>
    <property type="molecule type" value="Genomic_DNA"/>
</dbReference>
<dbReference type="InterPro" id="IPR001296">
    <property type="entry name" value="Glyco_trans_1"/>
</dbReference>
<proteinExistence type="predicted"/>
<dbReference type="AlphaFoldDB" id="A0A481RCF3"/>
<dbReference type="RefSeq" id="WP_129452311.1">
    <property type="nucleotide sequence ID" value="NZ_CP034940.1"/>
</dbReference>
<reference evidence="4" key="1">
    <citation type="submission" date="2019-01" db="EMBL/GenBank/DDBJ databases">
        <title>Complete genome of Halorubrum ezzemoulense strain FB21.</title>
        <authorList>
            <person name="Feng Y."/>
            <person name="Louyakis A.S."/>
            <person name="Papke R.T."/>
            <person name="Gogarten J.P."/>
        </authorList>
    </citation>
    <scope>NUCLEOTIDE SEQUENCE [LARGE SCALE GENOMIC DNA]</scope>
    <source>
        <strain evidence="4">Fb21</strain>
    </source>
</reference>
<feature type="domain" description="Glycosyl transferase family 1" evidence="1">
    <location>
        <begin position="188"/>
        <end position="334"/>
    </location>
</feature>
<accession>A0A481RCF3</accession>
<name>A0A481RCF3_HALEZ</name>
<evidence type="ECO:0000313" key="3">
    <source>
        <dbReference type="EMBL" id="QAY18871.1"/>
    </source>
</evidence>
<dbReference type="GO" id="GO:0016757">
    <property type="term" value="F:glycosyltransferase activity"/>
    <property type="evidence" value="ECO:0007669"/>
    <property type="project" value="InterPro"/>
</dbReference>
<dbReference type="KEGG" id="hezz:EO776_01940"/>
<dbReference type="Gene3D" id="3.40.50.2000">
    <property type="entry name" value="Glycogen Phosphorylase B"/>
    <property type="match status" value="2"/>
</dbReference>
<dbReference type="PANTHER" id="PTHR45947:SF3">
    <property type="entry name" value="SULFOQUINOVOSYL TRANSFERASE SQD2"/>
    <property type="match status" value="1"/>
</dbReference>
<dbReference type="PANTHER" id="PTHR45947">
    <property type="entry name" value="SULFOQUINOVOSYL TRANSFERASE SQD2"/>
    <property type="match status" value="1"/>
</dbReference>
<organism evidence="3 4">
    <name type="scientific">Halorubrum ezzemoulense</name>
    <name type="common">Halorubrum chaoviator</name>
    <dbReference type="NCBI Taxonomy" id="337243"/>
    <lineage>
        <taxon>Archaea</taxon>
        <taxon>Methanobacteriati</taxon>
        <taxon>Methanobacteriota</taxon>
        <taxon>Stenosarchaea group</taxon>
        <taxon>Halobacteria</taxon>
        <taxon>Halobacteriales</taxon>
        <taxon>Haloferacaceae</taxon>
        <taxon>Halorubrum</taxon>
    </lineage>
</organism>
<keyword evidence="3" id="KW-0808">Transferase</keyword>
<dbReference type="Pfam" id="PF13439">
    <property type="entry name" value="Glyco_transf_4"/>
    <property type="match status" value="1"/>
</dbReference>
<sequence>MRILRVAPWIYPDTKGGGDYHVHAMSRDQAAMGHDVTVLTTREDESLPRIEETHGYTIVRVSPGVTLLGNDVSPAVARYLWHADSDDFDVIHAHSHCYFVTNLAALKRRLGDIPLAITNHGLYSQNAPEKLFSLYLKTLGRWTFNQADVVFCYTDVDKQRVRDLGVRSRIEVVSNGIDTERFTPEGPESELIEAEGPVVLFVGRFAEGKRPWLAVEAFAEVLSEYPNAELYLCGDGALREDLEAQAEELGIEEAVTFLGHVPYDEMPKVYRSGDVLVLPSRAEGVPRTVLEAMASGLEIVCSDLSQLNELDDPHLHLIETEDKHELVKQLNSSIGEPTEEVSLTGSRSWTQTVTQTTASLEELAD</sequence>
<protein>
    <submittedName>
        <fullName evidence="3">Glycosyltransferase family 1 protein</fullName>
    </submittedName>
</protein>
<evidence type="ECO:0000313" key="4">
    <source>
        <dbReference type="Proteomes" id="UP000293073"/>
    </source>
</evidence>
<dbReference type="SUPFAM" id="SSF53756">
    <property type="entry name" value="UDP-Glycosyltransferase/glycogen phosphorylase"/>
    <property type="match status" value="1"/>
</dbReference>
<dbReference type="InterPro" id="IPR028098">
    <property type="entry name" value="Glyco_trans_4-like_N"/>
</dbReference>
<dbReference type="Proteomes" id="UP000293073">
    <property type="component" value="Chromosome"/>
</dbReference>
<feature type="domain" description="Glycosyltransferase subfamily 4-like N-terminal" evidence="2">
    <location>
        <begin position="16"/>
        <end position="181"/>
    </location>
</feature>
<dbReference type="Pfam" id="PF00534">
    <property type="entry name" value="Glycos_transf_1"/>
    <property type="match status" value="1"/>
</dbReference>
<evidence type="ECO:0000259" key="1">
    <source>
        <dbReference type="Pfam" id="PF00534"/>
    </source>
</evidence>